<keyword evidence="2" id="KW-1185">Reference proteome</keyword>
<evidence type="ECO:0008006" key="3">
    <source>
        <dbReference type="Google" id="ProtNLM"/>
    </source>
</evidence>
<dbReference type="EMBL" id="JACONT010000008">
    <property type="protein sequence ID" value="MBC3941185.1"/>
    <property type="molecule type" value="Genomic_DNA"/>
</dbReference>
<comment type="caution">
    <text evidence="1">The sequence shown here is derived from an EMBL/GenBank/DDBJ whole genome shotgun (WGS) entry which is preliminary data.</text>
</comment>
<reference evidence="1 2" key="1">
    <citation type="submission" date="2020-08" db="EMBL/GenBank/DDBJ databases">
        <title>Putative novel bacterial strains isolated from necrotic wheat leaf tissues caused by Xanthomonas translucens.</title>
        <authorList>
            <person name="Tambong J.T."/>
        </authorList>
    </citation>
    <scope>NUCLEOTIDE SEQUENCE [LARGE SCALE GENOMIC DNA]</scope>
    <source>
        <strain evidence="2">DOAB 1063</strain>
    </source>
</reference>
<protein>
    <recommendedName>
        <fullName evidence="3">TniQ protein</fullName>
    </recommendedName>
</protein>
<accession>A0ABR7AL42</accession>
<sequence length="684" mass="75656">MNGQTGKGQNYVPVLPEVRPLVIPVTPAGDETLIGLIARSTAANVLGRTSIILKEVGVDLHHPGTVGQKIGSLLDRLAEKIGCDVEMLRHRLHPYTPEALAKTKNKNANFQWPVQWGSGSLLRHHVLLDRRRIAPTTLATSNHHRWHWLCTLLPYCPFSLERLVDTCLACGTALRWRQARGIGRCEKCRVDIAPSSEPALDEHLAADYRAFARLISPTPGERETALTALHPDLNMISPTSLISFICRIGWILGSHSDLDWSFSPASLDQPALAEAVSVGTGTLGNWPDGLRSTVADRLRGTVGDERHVILNRIRKLGDRYAPTDMAKLVRDALPEAFKMTQRAMSFEMPTMLSCDICKLTGIDVDDVRRLEAAGIFTTIETRVGQRRHVQFSRAEVHEFARHKKGSQRATRMAEALGVPRYAIEQLLGHGEVVRETHPGLLIHDDNLRLVTSTVDALFKDLNGVARKGSPPEDAIPLWNASRATGGRMKNWGETLRLLRSGAIHFWLIPDDQRSQARHSKYVRRILVVPGKVIPVLSSEFDAALLKGVPTADVMSQVDAAELLNIDAVQMKRVAESGDLTFSGHGKALWAKKNDVLELALAYISSPEAAYLLGGPVRSFAKRLYARTDLRRGSVGWLREDIAREFDNLKVGDVPVFDKWRGPGGRFSLASRANSRSGQRNSLEV</sequence>
<name>A0ABR7AL42_9SPHN</name>
<gene>
    <name evidence="1" type="ORF">H8S47_05725</name>
</gene>
<dbReference type="Proteomes" id="UP000597613">
    <property type="component" value="Unassembled WGS sequence"/>
</dbReference>
<proteinExistence type="predicted"/>
<organism evidence="1 2">
    <name type="scientific">Sphingomonas albertensis</name>
    <dbReference type="NCBI Taxonomy" id="2762591"/>
    <lineage>
        <taxon>Bacteria</taxon>
        <taxon>Pseudomonadati</taxon>
        <taxon>Pseudomonadota</taxon>
        <taxon>Alphaproteobacteria</taxon>
        <taxon>Sphingomonadales</taxon>
        <taxon>Sphingomonadaceae</taxon>
        <taxon>Sphingomonas</taxon>
    </lineage>
</organism>
<evidence type="ECO:0000313" key="2">
    <source>
        <dbReference type="Proteomes" id="UP000597613"/>
    </source>
</evidence>
<dbReference type="RefSeq" id="WP_187502961.1">
    <property type="nucleotide sequence ID" value="NZ_CP162536.1"/>
</dbReference>
<evidence type="ECO:0000313" key="1">
    <source>
        <dbReference type="EMBL" id="MBC3941185.1"/>
    </source>
</evidence>